<dbReference type="EMBL" id="CACTIH010002106">
    <property type="protein sequence ID" value="CAA2973476.1"/>
    <property type="molecule type" value="Genomic_DNA"/>
</dbReference>
<gene>
    <name evidence="2" type="ORF">OLEA9_A050570</name>
</gene>
<comment type="caution">
    <text evidence="2">The sequence shown here is derived from an EMBL/GenBank/DDBJ whole genome shotgun (WGS) entry which is preliminary data.</text>
</comment>
<feature type="region of interest" description="Disordered" evidence="1">
    <location>
        <begin position="77"/>
        <end position="111"/>
    </location>
</feature>
<dbReference type="Proteomes" id="UP000594638">
    <property type="component" value="Unassembled WGS sequence"/>
</dbReference>
<dbReference type="AlphaFoldDB" id="A0A8S0R3E4"/>
<sequence length="124" mass="14244">MWRSARVRRFQVVSLFGRFSISHSPFFGIHRRMKKHSGITRSSISSNGGGVIIEKKEFEFKPLFGDYLKAMENVKIDRDGNNRSSNSLRKKKHFKGKEKEEGEGNTKFVDSGDNEIGFGGWVMR</sequence>
<organism evidence="2 3">
    <name type="scientific">Olea europaea subsp. europaea</name>
    <dbReference type="NCBI Taxonomy" id="158383"/>
    <lineage>
        <taxon>Eukaryota</taxon>
        <taxon>Viridiplantae</taxon>
        <taxon>Streptophyta</taxon>
        <taxon>Embryophyta</taxon>
        <taxon>Tracheophyta</taxon>
        <taxon>Spermatophyta</taxon>
        <taxon>Magnoliopsida</taxon>
        <taxon>eudicotyledons</taxon>
        <taxon>Gunneridae</taxon>
        <taxon>Pentapetalae</taxon>
        <taxon>asterids</taxon>
        <taxon>lamiids</taxon>
        <taxon>Lamiales</taxon>
        <taxon>Oleaceae</taxon>
        <taxon>Oleeae</taxon>
        <taxon>Olea</taxon>
    </lineage>
</organism>
<keyword evidence="3" id="KW-1185">Reference proteome</keyword>
<accession>A0A8S0R3E4</accession>
<evidence type="ECO:0000313" key="2">
    <source>
        <dbReference type="EMBL" id="CAA2973476.1"/>
    </source>
</evidence>
<name>A0A8S0R3E4_OLEEU</name>
<dbReference type="OrthoDB" id="1909155at2759"/>
<protein>
    <submittedName>
        <fullName evidence="2">Uncharacterized protein</fullName>
    </submittedName>
</protein>
<proteinExistence type="predicted"/>
<dbReference type="Gramene" id="OE9A050570T1">
    <property type="protein sequence ID" value="OE9A050570C1"/>
    <property type="gene ID" value="OE9A050570"/>
</dbReference>
<evidence type="ECO:0000313" key="3">
    <source>
        <dbReference type="Proteomes" id="UP000594638"/>
    </source>
</evidence>
<evidence type="ECO:0000256" key="1">
    <source>
        <dbReference type="SAM" id="MobiDB-lite"/>
    </source>
</evidence>
<reference evidence="2 3" key="1">
    <citation type="submission" date="2019-12" db="EMBL/GenBank/DDBJ databases">
        <authorList>
            <person name="Alioto T."/>
            <person name="Alioto T."/>
            <person name="Gomez Garrido J."/>
        </authorList>
    </citation>
    <scope>NUCLEOTIDE SEQUENCE [LARGE SCALE GENOMIC DNA]</scope>
</reference>